<dbReference type="EMBL" id="AZST01000869">
    <property type="protein sequence ID" value="KEP47005.1"/>
    <property type="molecule type" value="Genomic_DNA"/>
</dbReference>
<dbReference type="Proteomes" id="UP000027456">
    <property type="component" value="Unassembled WGS sequence"/>
</dbReference>
<protein>
    <submittedName>
        <fullName evidence="2">Uncharacterized protein</fullName>
    </submittedName>
</protein>
<feature type="coiled-coil region" evidence="1">
    <location>
        <begin position="119"/>
        <end position="153"/>
    </location>
</feature>
<reference evidence="2 3" key="1">
    <citation type="submission" date="2013-12" db="EMBL/GenBank/DDBJ databases">
        <authorList>
            <person name="Cubeta M."/>
            <person name="Pakala S."/>
            <person name="Fedorova N."/>
            <person name="Thomas E."/>
            <person name="Dean R."/>
            <person name="Jabaji S."/>
            <person name="Neate S."/>
            <person name="Toda T."/>
            <person name="Tavantzis S."/>
            <person name="Vilgalys R."/>
            <person name="Bharathan N."/>
            <person name="Pakala S."/>
            <person name="Losada L.S."/>
            <person name="Zafar N."/>
            <person name="Nierman W."/>
        </authorList>
    </citation>
    <scope>NUCLEOTIDE SEQUENCE [LARGE SCALE GENOMIC DNA]</scope>
    <source>
        <strain evidence="2 3">123E</strain>
    </source>
</reference>
<evidence type="ECO:0000256" key="1">
    <source>
        <dbReference type="SAM" id="Coils"/>
    </source>
</evidence>
<sequence>MSPDRLIPFAKDHDRLQLALLYIEAECNRYKGTEIALNALRIDEGIVQQCLEKYSKTREAKINRYIHEHHPANYIDSTGQPVEPISSNKLTQNQAEIKAWCDPEMERVFKMERADLDTLATIQNRIKEIEEERARLSERATQKEELLKLVEELYATAFDGVTPEFPHEDQFEALVEIAESTLKGEQAVLDKLHQDDGLVELEQVVNSVEKALDDISAAVQAIMGKFRRERPIVLTIFFAKELWKRKVTDLCKTAAQQCQVWKERIDNHFARHTDTILSPNLQTKIPLFDLKELVGVFFRAVPITSIELFSDVHEAQNEIQTAMNATKQLKGQAEISVTKAKTMLTLRRHQLAAARSQILDHVIDPEKCPLEQRAERLPDYPEQISIHGLPRSHSSVSRLLAQSETYSADAHLNQIIKSRLNRARRTTHPPVLLASRYQPPMYDELDDPELVNRHYERDIPPVEGATPEYSAKPDYGGRVQTDMNEMYSTIQADLEDLVSEAREQLGLKTKAQRDQFNDMIRTVVGMLEGSGINLIMPGPGVRF</sequence>
<accession>A0A074RNS7</accession>
<keyword evidence="1" id="KW-0175">Coiled coil</keyword>
<proteinExistence type="predicted"/>
<keyword evidence="3" id="KW-1185">Reference proteome</keyword>
<name>A0A074RNS7_9AGAM</name>
<evidence type="ECO:0000313" key="3">
    <source>
        <dbReference type="Proteomes" id="UP000027456"/>
    </source>
</evidence>
<comment type="caution">
    <text evidence="2">The sequence shown here is derived from an EMBL/GenBank/DDBJ whole genome shotgun (WGS) entry which is preliminary data.</text>
</comment>
<evidence type="ECO:0000313" key="2">
    <source>
        <dbReference type="EMBL" id="KEP47005.1"/>
    </source>
</evidence>
<gene>
    <name evidence="2" type="ORF">V565_171720</name>
</gene>
<organism evidence="2 3">
    <name type="scientific">Rhizoctonia solani 123E</name>
    <dbReference type="NCBI Taxonomy" id="1423351"/>
    <lineage>
        <taxon>Eukaryota</taxon>
        <taxon>Fungi</taxon>
        <taxon>Dikarya</taxon>
        <taxon>Basidiomycota</taxon>
        <taxon>Agaricomycotina</taxon>
        <taxon>Agaricomycetes</taxon>
        <taxon>Cantharellales</taxon>
        <taxon>Ceratobasidiaceae</taxon>
        <taxon>Rhizoctonia</taxon>
    </lineage>
</organism>
<dbReference type="AlphaFoldDB" id="A0A074RNS7"/>
<dbReference type="OrthoDB" id="3145820at2759"/>
<dbReference type="HOGENOM" id="CLU_501675_0_0_1"/>